<dbReference type="EMBL" id="KN817535">
    <property type="protein sequence ID" value="KJA24783.1"/>
    <property type="molecule type" value="Genomic_DNA"/>
</dbReference>
<proteinExistence type="predicted"/>
<dbReference type="AlphaFoldDB" id="A0A0D2MLQ1"/>
<evidence type="ECO:0000313" key="3">
    <source>
        <dbReference type="Proteomes" id="UP000054270"/>
    </source>
</evidence>
<dbReference type="Proteomes" id="UP000054270">
    <property type="component" value="Unassembled WGS sequence"/>
</dbReference>
<accession>A0A0D2MLQ1</accession>
<feature type="region of interest" description="Disordered" evidence="1">
    <location>
        <begin position="1"/>
        <end position="25"/>
    </location>
</feature>
<organism evidence="2 3">
    <name type="scientific">Hypholoma sublateritium (strain FD-334 SS-4)</name>
    <dbReference type="NCBI Taxonomy" id="945553"/>
    <lineage>
        <taxon>Eukaryota</taxon>
        <taxon>Fungi</taxon>
        <taxon>Dikarya</taxon>
        <taxon>Basidiomycota</taxon>
        <taxon>Agaricomycotina</taxon>
        <taxon>Agaricomycetes</taxon>
        <taxon>Agaricomycetidae</taxon>
        <taxon>Agaricales</taxon>
        <taxon>Agaricineae</taxon>
        <taxon>Strophariaceae</taxon>
        <taxon>Hypholoma</taxon>
    </lineage>
</organism>
<evidence type="ECO:0000313" key="2">
    <source>
        <dbReference type="EMBL" id="KJA24783.1"/>
    </source>
</evidence>
<keyword evidence="3" id="KW-1185">Reference proteome</keyword>
<protein>
    <submittedName>
        <fullName evidence="2">Uncharacterized protein</fullName>
    </submittedName>
</protein>
<gene>
    <name evidence="2" type="ORF">HYPSUDRAFT_65324</name>
</gene>
<sequence length="84" mass="9590">MHPSTHRSRPLIGASHGSYAPSRRAGDIHSVCHPLRRPARRYVHAHPHNLRLFVHPRAHAHNSAPVARRTRCPPRWLRKLASTP</sequence>
<name>A0A0D2MLQ1_HYPSF</name>
<reference evidence="3" key="1">
    <citation type="submission" date="2014-04" db="EMBL/GenBank/DDBJ databases">
        <title>Evolutionary Origins and Diversification of the Mycorrhizal Mutualists.</title>
        <authorList>
            <consortium name="DOE Joint Genome Institute"/>
            <consortium name="Mycorrhizal Genomics Consortium"/>
            <person name="Kohler A."/>
            <person name="Kuo A."/>
            <person name="Nagy L.G."/>
            <person name="Floudas D."/>
            <person name="Copeland A."/>
            <person name="Barry K.W."/>
            <person name="Cichocki N."/>
            <person name="Veneault-Fourrey C."/>
            <person name="LaButti K."/>
            <person name="Lindquist E.A."/>
            <person name="Lipzen A."/>
            <person name="Lundell T."/>
            <person name="Morin E."/>
            <person name="Murat C."/>
            <person name="Riley R."/>
            <person name="Ohm R."/>
            <person name="Sun H."/>
            <person name="Tunlid A."/>
            <person name="Henrissat B."/>
            <person name="Grigoriev I.V."/>
            <person name="Hibbett D.S."/>
            <person name="Martin F."/>
        </authorList>
    </citation>
    <scope>NUCLEOTIDE SEQUENCE [LARGE SCALE GENOMIC DNA]</scope>
    <source>
        <strain evidence="3">FD-334 SS-4</strain>
    </source>
</reference>
<evidence type="ECO:0000256" key="1">
    <source>
        <dbReference type="SAM" id="MobiDB-lite"/>
    </source>
</evidence>